<gene>
    <name evidence="2" type="ORF">EWB00_000825</name>
</gene>
<evidence type="ECO:0000313" key="3">
    <source>
        <dbReference type="Proteomes" id="UP000311919"/>
    </source>
</evidence>
<name>A0A4Z2CK34_SCHJA</name>
<evidence type="ECO:0000313" key="2">
    <source>
        <dbReference type="EMBL" id="TNN04637.1"/>
    </source>
</evidence>
<feature type="non-terminal residue" evidence="2">
    <location>
        <position position="115"/>
    </location>
</feature>
<evidence type="ECO:0000256" key="1">
    <source>
        <dbReference type="SAM" id="MobiDB-lite"/>
    </source>
</evidence>
<dbReference type="AlphaFoldDB" id="A0A4Z2CK34"/>
<feature type="compositionally biased region" description="Basic and acidic residues" evidence="1">
    <location>
        <begin position="60"/>
        <end position="75"/>
    </location>
</feature>
<sequence length="115" mass="12514">MRSRGRSIRACRPDGTTTGLVGYRMPGAVASSRRAAWRAATEDLMPCSALGLARNVPTDRSQEPTERGRVAEASRHFPGFGGSWPSRMPTVGSRRAFAVRSGPVRRAGGWVRDWS</sequence>
<proteinExistence type="predicted"/>
<reference evidence="2 3" key="1">
    <citation type="submission" date="2019-03" db="EMBL/GenBank/DDBJ databases">
        <title>An improved genome assembly of the fluke Schistosoma japonicum.</title>
        <authorList>
            <person name="Hu W."/>
            <person name="Luo F."/>
            <person name="Yin M."/>
            <person name="Mo X."/>
            <person name="Sun C."/>
            <person name="Wu Q."/>
            <person name="Zhu B."/>
            <person name="Xiang M."/>
            <person name="Wang J."/>
            <person name="Wang Y."/>
            <person name="Zhang T."/>
            <person name="Xu B."/>
            <person name="Zheng H."/>
            <person name="Feng Z."/>
        </authorList>
    </citation>
    <scope>NUCLEOTIDE SEQUENCE [LARGE SCALE GENOMIC DNA]</scope>
    <source>
        <strain evidence="2">HuSjv2</strain>
        <tissue evidence="2">Worms</tissue>
    </source>
</reference>
<protein>
    <submittedName>
        <fullName evidence="2">Uncharacterized protein</fullName>
    </submittedName>
</protein>
<accession>A0A4Z2CK34</accession>
<dbReference type="Proteomes" id="UP000311919">
    <property type="component" value="Unassembled WGS sequence"/>
</dbReference>
<keyword evidence="3" id="KW-1185">Reference proteome</keyword>
<dbReference type="EMBL" id="SKCS01001274">
    <property type="protein sequence ID" value="TNN04637.1"/>
    <property type="molecule type" value="Genomic_DNA"/>
</dbReference>
<organism evidence="2 3">
    <name type="scientific">Schistosoma japonicum</name>
    <name type="common">Blood fluke</name>
    <dbReference type="NCBI Taxonomy" id="6182"/>
    <lineage>
        <taxon>Eukaryota</taxon>
        <taxon>Metazoa</taxon>
        <taxon>Spiralia</taxon>
        <taxon>Lophotrochozoa</taxon>
        <taxon>Platyhelminthes</taxon>
        <taxon>Trematoda</taxon>
        <taxon>Digenea</taxon>
        <taxon>Strigeidida</taxon>
        <taxon>Schistosomatoidea</taxon>
        <taxon>Schistosomatidae</taxon>
        <taxon>Schistosoma</taxon>
    </lineage>
</organism>
<feature type="region of interest" description="Disordered" evidence="1">
    <location>
        <begin position="55"/>
        <end position="88"/>
    </location>
</feature>
<comment type="caution">
    <text evidence="2">The sequence shown here is derived from an EMBL/GenBank/DDBJ whole genome shotgun (WGS) entry which is preliminary data.</text>
</comment>